<reference evidence="3 4" key="1">
    <citation type="submission" date="2020-08" db="EMBL/GenBank/DDBJ databases">
        <title>Genomic Encyclopedia of Type Strains, Phase IV (KMG-IV): sequencing the most valuable type-strain genomes for metagenomic binning, comparative biology and taxonomic classification.</title>
        <authorList>
            <person name="Goeker M."/>
        </authorList>
    </citation>
    <scope>NUCLEOTIDE SEQUENCE [LARGE SCALE GENOMIC DNA]</scope>
    <source>
        <strain evidence="3 4">DSM 11099</strain>
    </source>
</reference>
<dbReference type="PROSITE" id="PS51384">
    <property type="entry name" value="FAD_FR"/>
    <property type="match status" value="1"/>
</dbReference>
<gene>
    <name evidence="3" type="ORF">HNR59_003584</name>
</gene>
<dbReference type="PANTHER" id="PTHR30157:SF0">
    <property type="entry name" value="NADPH-DEPENDENT FERRIC-CHELATE REDUCTASE"/>
    <property type="match status" value="1"/>
</dbReference>
<dbReference type="SUPFAM" id="SSF63380">
    <property type="entry name" value="Riboflavin synthase domain-like"/>
    <property type="match status" value="1"/>
</dbReference>
<dbReference type="InterPro" id="IPR007037">
    <property type="entry name" value="SIP_rossman_dom"/>
</dbReference>
<keyword evidence="4" id="KW-1185">Reference proteome</keyword>
<dbReference type="InterPro" id="IPR039374">
    <property type="entry name" value="SIP_fam"/>
</dbReference>
<organism evidence="3 4">
    <name type="scientific">Aquamicrobium lusatiense</name>
    <dbReference type="NCBI Taxonomy" id="89772"/>
    <lineage>
        <taxon>Bacteria</taxon>
        <taxon>Pseudomonadati</taxon>
        <taxon>Pseudomonadota</taxon>
        <taxon>Alphaproteobacteria</taxon>
        <taxon>Hyphomicrobiales</taxon>
        <taxon>Phyllobacteriaceae</taxon>
        <taxon>Aquamicrobium</taxon>
    </lineage>
</organism>
<evidence type="ECO:0000256" key="1">
    <source>
        <dbReference type="ARBA" id="ARBA00035644"/>
    </source>
</evidence>
<evidence type="ECO:0000259" key="2">
    <source>
        <dbReference type="PROSITE" id="PS51384"/>
    </source>
</evidence>
<dbReference type="Gene3D" id="3.30.310.50">
    <property type="entry name" value="Alpha-D-phosphohexomutase, C-terminal domain"/>
    <property type="match status" value="1"/>
</dbReference>
<dbReference type="InterPro" id="IPR017927">
    <property type="entry name" value="FAD-bd_FR_type"/>
</dbReference>
<dbReference type="Gene3D" id="2.40.30.10">
    <property type="entry name" value="Translation factors"/>
    <property type="match status" value="1"/>
</dbReference>
<dbReference type="Pfam" id="PF08021">
    <property type="entry name" value="FAD_binding_9"/>
    <property type="match status" value="1"/>
</dbReference>
<proteinExistence type="inferred from homology"/>
<dbReference type="EMBL" id="JACHEU010000004">
    <property type="protein sequence ID" value="MBB6014190.1"/>
    <property type="molecule type" value="Genomic_DNA"/>
</dbReference>
<protein>
    <submittedName>
        <fullName evidence="3">NADPH-dependent ferric siderophore reductase</fullName>
    </submittedName>
</protein>
<dbReference type="Proteomes" id="UP000533306">
    <property type="component" value="Unassembled WGS sequence"/>
</dbReference>
<dbReference type="RefSeq" id="WP_183832366.1">
    <property type="nucleotide sequence ID" value="NZ_JACHEU010000004.1"/>
</dbReference>
<dbReference type="CDD" id="cd06193">
    <property type="entry name" value="siderophore_interacting"/>
    <property type="match status" value="1"/>
</dbReference>
<name>A0A7W9VXB1_9HYPH</name>
<dbReference type="InterPro" id="IPR013113">
    <property type="entry name" value="SIP_FAD-bd"/>
</dbReference>
<dbReference type="InterPro" id="IPR017938">
    <property type="entry name" value="Riboflavin_synthase-like_b-brl"/>
</dbReference>
<dbReference type="AlphaFoldDB" id="A0A7W9VXB1"/>
<sequence>MSGFVAEARIRLDDPGAIIGPVCEHLKEHGAEITLSGDTWVVAMDMATSSFRQEDDSIVVRAEAADLQSLYFIKMGIASHIIEFAGDETPEIAWTGDGTQLAAPPNFDVLEVVAVRDVTPHMRRITLAGDNLARFDTLQALHLRVIIQHPDAVAPQWPSVGSNGLVRWPAGTHRPQLRKYTVRSLDRAAGTMDIDFVIHADAGPGSAWAARARVGEQVGVVGPGGGGLKPADWYLFAGDETALPAIGRMLETLPDTARGVALIEVADAAEEQALRLPAGVSVRWLHRDGRAAGTTTLLYDAVRETAFPQDGSTVYAWAACEFEAFRAIRTFLRKEKGLGKAEQLVVSYWRRGKSEDEAEASHD</sequence>
<dbReference type="PANTHER" id="PTHR30157">
    <property type="entry name" value="FERRIC REDUCTASE, NADPH-DEPENDENT"/>
    <property type="match status" value="1"/>
</dbReference>
<dbReference type="InterPro" id="IPR039261">
    <property type="entry name" value="FNR_nucleotide-bd"/>
</dbReference>
<comment type="caution">
    <text evidence="3">The sequence shown here is derived from an EMBL/GenBank/DDBJ whole genome shotgun (WGS) entry which is preliminary data.</text>
</comment>
<comment type="similarity">
    <text evidence="1">Belongs to the SIP oxidoreductase family.</text>
</comment>
<dbReference type="GO" id="GO:0016491">
    <property type="term" value="F:oxidoreductase activity"/>
    <property type="evidence" value="ECO:0007669"/>
    <property type="project" value="InterPro"/>
</dbReference>
<feature type="domain" description="FAD-binding FR-type" evidence="2">
    <location>
        <begin position="105"/>
        <end position="230"/>
    </location>
</feature>
<dbReference type="Pfam" id="PF04954">
    <property type="entry name" value="SIP"/>
    <property type="match status" value="1"/>
</dbReference>
<evidence type="ECO:0000313" key="4">
    <source>
        <dbReference type="Proteomes" id="UP000533306"/>
    </source>
</evidence>
<accession>A0A7W9VXB1</accession>
<dbReference type="Gene3D" id="3.40.50.80">
    <property type="entry name" value="Nucleotide-binding domain of ferredoxin-NADP reductase (FNR) module"/>
    <property type="match status" value="1"/>
</dbReference>
<dbReference type="InterPro" id="IPR014543">
    <property type="entry name" value="UCP028291"/>
</dbReference>
<evidence type="ECO:0000313" key="3">
    <source>
        <dbReference type="EMBL" id="MBB6014190.1"/>
    </source>
</evidence>
<dbReference type="Pfam" id="PF09981">
    <property type="entry name" value="DUF2218"/>
    <property type="match status" value="1"/>
</dbReference>